<dbReference type="InterPro" id="IPR025965">
    <property type="entry name" value="FlgD/Vpr_Ig-like"/>
</dbReference>
<keyword evidence="7" id="KW-0966">Cell projection</keyword>
<evidence type="ECO:0000256" key="3">
    <source>
        <dbReference type="ARBA" id="ARBA00022795"/>
    </source>
</evidence>
<organism evidence="7 8">
    <name type="scientific">Hyphobacterium vulgare</name>
    <dbReference type="NCBI Taxonomy" id="1736751"/>
    <lineage>
        <taxon>Bacteria</taxon>
        <taxon>Pseudomonadati</taxon>
        <taxon>Pseudomonadota</taxon>
        <taxon>Alphaproteobacteria</taxon>
        <taxon>Maricaulales</taxon>
        <taxon>Maricaulaceae</taxon>
        <taxon>Hyphobacterium</taxon>
    </lineage>
</organism>
<keyword evidence="3 5" id="KW-1005">Bacterial flagellum biogenesis</keyword>
<evidence type="ECO:0000313" key="7">
    <source>
        <dbReference type="EMBL" id="MFC2926868.1"/>
    </source>
</evidence>
<gene>
    <name evidence="7" type="ORF">ACFOOR_12190</name>
</gene>
<dbReference type="Proteomes" id="UP001595379">
    <property type="component" value="Unassembled WGS sequence"/>
</dbReference>
<evidence type="ECO:0000256" key="2">
    <source>
        <dbReference type="ARBA" id="ARBA00016013"/>
    </source>
</evidence>
<comment type="caution">
    <text evidence="7">The sequence shown here is derived from an EMBL/GenBank/DDBJ whole genome shotgun (WGS) entry which is preliminary data.</text>
</comment>
<sequence length="221" mass="23191">MTDAAAVGAAFGNSNANSAVRLAENFEMFLTLLTEQMKNQDPLSPLDSTQFVDQLVSFSSVEQQIASNQNLESLLVIQSAAAQGASIDFLGRMATVDSPQTALSGGQAEWNYTLPDQSSQTELVVRDATGRVVARIEGETDPGRHTLSWDGTDGSGNALEDGLYTLSVNALDAEGETMTSGISSTARVTGVDLSGSEVIIEMGQLSVPLSSIRALREGTAV</sequence>
<proteinExistence type="inferred from homology"/>
<dbReference type="Gene3D" id="2.30.30.910">
    <property type="match status" value="1"/>
</dbReference>
<dbReference type="Pfam" id="PF13860">
    <property type="entry name" value="FlgD_ig"/>
    <property type="match status" value="1"/>
</dbReference>
<protein>
    <recommendedName>
        <fullName evidence="2 5">Basal-body rod modification protein FlgD</fullName>
    </recommendedName>
</protein>
<evidence type="ECO:0000256" key="1">
    <source>
        <dbReference type="ARBA" id="ARBA00010577"/>
    </source>
</evidence>
<evidence type="ECO:0000259" key="6">
    <source>
        <dbReference type="Pfam" id="PF13860"/>
    </source>
</evidence>
<dbReference type="Gene3D" id="2.60.40.4070">
    <property type="match status" value="1"/>
</dbReference>
<comment type="function">
    <text evidence="4 5">Required for flagellar hook formation. May act as a scaffolding protein.</text>
</comment>
<reference evidence="8" key="1">
    <citation type="journal article" date="2019" name="Int. J. Syst. Evol. Microbiol.">
        <title>The Global Catalogue of Microorganisms (GCM) 10K type strain sequencing project: providing services to taxonomists for standard genome sequencing and annotation.</title>
        <authorList>
            <consortium name="The Broad Institute Genomics Platform"/>
            <consortium name="The Broad Institute Genome Sequencing Center for Infectious Disease"/>
            <person name="Wu L."/>
            <person name="Ma J."/>
        </authorList>
    </citation>
    <scope>NUCLEOTIDE SEQUENCE [LARGE SCALE GENOMIC DNA]</scope>
    <source>
        <strain evidence="8">KCTC 52487</strain>
    </source>
</reference>
<dbReference type="EMBL" id="JBHRSV010000026">
    <property type="protein sequence ID" value="MFC2926868.1"/>
    <property type="molecule type" value="Genomic_DNA"/>
</dbReference>
<keyword evidence="8" id="KW-1185">Reference proteome</keyword>
<dbReference type="RefSeq" id="WP_343165193.1">
    <property type="nucleotide sequence ID" value="NZ_JBHRSV010000026.1"/>
</dbReference>
<dbReference type="InterPro" id="IPR005648">
    <property type="entry name" value="FlgD"/>
</dbReference>
<accession>A0ABV6ZZS2</accession>
<evidence type="ECO:0000256" key="5">
    <source>
        <dbReference type="RuleBase" id="RU362076"/>
    </source>
</evidence>
<keyword evidence="7" id="KW-0282">Flagellum</keyword>
<feature type="domain" description="FlgD/Vpr Ig-like" evidence="6">
    <location>
        <begin position="104"/>
        <end position="172"/>
    </location>
</feature>
<evidence type="ECO:0000313" key="8">
    <source>
        <dbReference type="Proteomes" id="UP001595379"/>
    </source>
</evidence>
<keyword evidence="7" id="KW-0969">Cilium</keyword>
<name>A0ABV6ZZS2_9PROT</name>
<evidence type="ECO:0000256" key="4">
    <source>
        <dbReference type="ARBA" id="ARBA00024746"/>
    </source>
</evidence>
<dbReference type="Pfam" id="PF03963">
    <property type="entry name" value="FlgD"/>
    <property type="match status" value="1"/>
</dbReference>
<comment type="similarity">
    <text evidence="1 5">Belongs to the FlgD family.</text>
</comment>